<dbReference type="Proteomes" id="UP000604046">
    <property type="component" value="Unassembled WGS sequence"/>
</dbReference>
<reference evidence="1" key="1">
    <citation type="submission" date="2021-02" db="EMBL/GenBank/DDBJ databases">
        <authorList>
            <person name="Dougan E. K."/>
            <person name="Rhodes N."/>
            <person name="Thang M."/>
            <person name="Chan C."/>
        </authorList>
    </citation>
    <scope>NUCLEOTIDE SEQUENCE</scope>
</reference>
<accession>A0A812KQ83</accession>
<proteinExistence type="predicted"/>
<keyword evidence="2" id="KW-1185">Reference proteome</keyword>
<organism evidence="1 2">
    <name type="scientific">Symbiodinium natans</name>
    <dbReference type="NCBI Taxonomy" id="878477"/>
    <lineage>
        <taxon>Eukaryota</taxon>
        <taxon>Sar</taxon>
        <taxon>Alveolata</taxon>
        <taxon>Dinophyceae</taxon>
        <taxon>Suessiales</taxon>
        <taxon>Symbiodiniaceae</taxon>
        <taxon>Symbiodinium</taxon>
    </lineage>
</organism>
<dbReference type="EMBL" id="CAJNDS010000788">
    <property type="protein sequence ID" value="CAE7234130.1"/>
    <property type="molecule type" value="Genomic_DNA"/>
</dbReference>
<evidence type="ECO:0000313" key="1">
    <source>
        <dbReference type="EMBL" id="CAE7234130.1"/>
    </source>
</evidence>
<protein>
    <submittedName>
        <fullName evidence="1">Uncharacterized protein</fullName>
    </submittedName>
</protein>
<sequence length="283" mass="31972">MLASSGAELRGRICRALRLNLASFFAFRVAHDGPMILSFQARQLLAMMTRHPQSLELWRRIAPLERHCERVAEMCTVAQSTFPVQAPAEWRELFGFDVLEYGWLRELFEMQWAEATFQALSFLIPSLRKRFGDFGAINVDVDSSLFSSQAPCAKLAKSSREKLGLGRVSWRQAHGRDWLRHRLAVLEHCLRREFRNLTQDFGVDAASRIFHFRNAQEGGAWAELLHLARLDTHDRVMLQSSGAHWILSRTKPTGVPAGRDARAPAWAIGHLCMGAHAAGTARA</sequence>
<gene>
    <name evidence="1" type="ORF">SNAT2548_LOCUS9848</name>
</gene>
<comment type="caution">
    <text evidence="1">The sequence shown here is derived from an EMBL/GenBank/DDBJ whole genome shotgun (WGS) entry which is preliminary data.</text>
</comment>
<evidence type="ECO:0000313" key="2">
    <source>
        <dbReference type="Proteomes" id="UP000604046"/>
    </source>
</evidence>
<feature type="non-terminal residue" evidence="1">
    <location>
        <position position="1"/>
    </location>
</feature>
<name>A0A812KQ83_9DINO</name>
<dbReference type="AlphaFoldDB" id="A0A812KQ83"/>